<evidence type="ECO:0000313" key="3">
    <source>
        <dbReference type="EMBL" id="MDN3491920.1"/>
    </source>
</evidence>
<dbReference type="InterPro" id="IPR025524">
    <property type="entry name" value="DUF4412"/>
</dbReference>
<organism evidence="3 4">
    <name type="scientific">Winogradskyella bathintestinalis</name>
    <dbReference type="NCBI Taxonomy" id="3035208"/>
    <lineage>
        <taxon>Bacteria</taxon>
        <taxon>Pseudomonadati</taxon>
        <taxon>Bacteroidota</taxon>
        <taxon>Flavobacteriia</taxon>
        <taxon>Flavobacteriales</taxon>
        <taxon>Flavobacteriaceae</taxon>
        <taxon>Winogradskyella</taxon>
    </lineage>
</organism>
<accession>A0ABT7ZSD0</accession>
<evidence type="ECO:0000313" key="4">
    <source>
        <dbReference type="Proteomes" id="UP001231197"/>
    </source>
</evidence>
<name>A0ABT7ZSD0_9FLAO</name>
<feature type="signal peptide" evidence="1">
    <location>
        <begin position="1"/>
        <end position="24"/>
    </location>
</feature>
<keyword evidence="1" id="KW-0732">Signal</keyword>
<gene>
    <name evidence="3" type="ORF">QMA06_04240</name>
</gene>
<keyword evidence="4" id="KW-1185">Reference proteome</keyword>
<proteinExistence type="predicted"/>
<dbReference type="EMBL" id="JASDDK010000001">
    <property type="protein sequence ID" value="MDN3491920.1"/>
    <property type="molecule type" value="Genomic_DNA"/>
</dbReference>
<feature type="domain" description="DUF4412" evidence="2">
    <location>
        <begin position="40"/>
        <end position="220"/>
    </location>
</feature>
<comment type="caution">
    <text evidence="3">The sequence shown here is derived from an EMBL/GenBank/DDBJ whole genome shotgun (WGS) entry which is preliminary data.</text>
</comment>
<feature type="chain" id="PRO_5045998392" evidence="1">
    <location>
        <begin position="25"/>
        <end position="238"/>
    </location>
</feature>
<reference evidence="3 4" key="1">
    <citation type="journal article" date="2023" name="Int. J. Syst. Evol. Microbiol.">
        <title>Winogradskyella bathintestinalis sp. nov., isolated from the intestine of the deep-sea loosejaw dragonfish, Malacosteus niger.</title>
        <authorList>
            <person name="Uniacke-Lowe S."/>
            <person name="Johnson C.N."/>
            <person name="Stanton C."/>
            <person name="Hill C."/>
            <person name="Ross P."/>
        </authorList>
    </citation>
    <scope>NUCLEOTIDE SEQUENCE [LARGE SCALE GENOMIC DNA]</scope>
    <source>
        <strain evidence="3 4">APC 3343</strain>
    </source>
</reference>
<dbReference type="RefSeq" id="WP_290205607.1">
    <property type="nucleotide sequence ID" value="NZ_JASDDK010000001.1"/>
</dbReference>
<evidence type="ECO:0000256" key="1">
    <source>
        <dbReference type="SAM" id="SignalP"/>
    </source>
</evidence>
<evidence type="ECO:0000259" key="2">
    <source>
        <dbReference type="Pfam" id="PF14371"/>
    </source>
</evidence>
<sequence length="238" mass="27413">MKTLNFLKSSVFIVCFFMLQTVFAQFGKANKVKLPESYDFEYIYKLKVTHKKGDVNLDYYLKEGTNYFGFDTSEMTKGSADTNIFMVMDAEREITAMFMDMMGKKVVQKTKLKTSDFKSKQEDMSDYDFKQIDSKTINGYDCEGYLAENDKVKIIYYITDDVPVSFNQIFGDNVKNLPKGFNADIMKKYAENGLMMEMNYEDKKKSKNNITMQCTSLEKTDFAIDTSKYGSMLGVFGG</sequence>
<dbReference type="Pfam" id="PF14371">
    <property type="entry name" value="DUF4412"/>
    <property type="match status" value="1"/>
</dbReference>
<protein>
    <submittedName>
        <fullName evidence="3">DUF4412 domain-containing protein</fullName>
    </submittedName>
</protein>
<dbReference type="Proteomes" id="UP001231197">
    <property type="component" value="Unassembled WGS sequence"/>
</dbReference>